<evidence type="ECO:0000256" key="6">
    <source>
        <dbReference type="ARBA" id="ARBA00022840"/>
    </source>
</evidence>
<dbReference type="FunFam" id="1.20.1560.10:FF:000006">
    <property type="entry name" value="ATP-binding cassette, sub-family C (CFTR/MRP), member 9"/>
    <property type="match status" value="1"/>
</dbReference>
<keyword evidence="5" id="KW-0547">Nucleotide-binding</keyword>
<evidence type="ECO:0000259" key="11">
    <source>
        <dbReference type="PROSITE" id="PS50893"/>
    </source>
</evidence>
<dbReference type="CDD" id="cd18579">
    <property type="entry name" value="ABC_6TM_ABCC_D1"/>
    <property type="match status" value="1"/>
</dbReference>
<evidence type="ECO:0000256" key="3">
    <source>
        <dbReference type="ARBA" id="ARBA00022692"/>
    </source>
</evidence>
<feature type="transmembrane region" description="Helical" evidence="10">
    <location>
        <begin position="98"/>
        <end position="118"/>
    </location>
</feature>
<feature type="region of interest" description="Disordered" evidence="9">
    <location>
        <begin position="891"/>
        <end position="939"/>
    </location>
</feature>
<evidence type="ECO:0000256" key="7">
    <source>
        <dbReference type="ARBA" id="ARBA00022989"/>
    </source>
</evidence>
<dbReference type="InterPro" id="IPR036640">
    <property type="entry name" value="ABC1_TM_sf"/>
</dbReference>
<keyword evidence="14" id="KW-1185">Reference proteome</keyword>
<organism evidence="13 14">
    <name type="scientific">Linnemannia hyalina</name>
    <dbReference type="NCBI Taxonomy" id="64524"/>
    <lineage>
        <taxon>Eukaryota</taxon>
        <taxon>Fungi</taxon>
        <taxon>Fungi incertae sedis</taxon>
        <taxon>Mucoromycota</taxon>
        <taxon>Mortierellomycotina</taxon>
        <taxon>Mortierellomycetes</taxon>
        <taxon>Mortierellales</taxon>
        <taxon>Mortierellaceae</taxon>
        <taxon>Linnemannia</taxon>
    </lineage>
</organism>
<dbReference type="CDD" id="cd03244">
    <property type="entry name" value="ABCC_MRP_domain2"/>
    <property type="match status" value="1"/>
</dbReference>
<dbReference type="Proteomes" id="UP000707451">
    <property type="component" value="Unassembled WGS sequence"/>
</dbReference>
<dbReference type="PROSITE" id="PS00211">
    <property type="entry name" value="ABC_TRANSPORTER_1"/>
    <property type="match status" value="2"/>
</dbReference>
<dbReference type="CDD" id="cd03250">
    <property type="entry name" value="ABCC_MRP_domain1"/>
    <property type="match status" value="1"/>
</dbReference>
<dbReference type="GO" id="GO:0005524">
    <property type="term" value="F:ATP binding"/>
    <property type="evidence" value="ECO:0007669"/>
    <property type="project" value="UniProtKB-KW"/>
</dbReference>
<dbReference type="SUPFAM" id="SSF52540">
    <property type="entry name" value="P-loop containing nucleoside triphosphate hydrolases"/>
    <property type="match status" value="3"/>
</dbReference>
<dbReference type="PROSITE" id="PS50893">
    <property type="entry name" value="ABC_TRANSPORTER_2"/>
    <property type="match status" value="2"/>
</dbReference>
<keyword evidence="7 10" id="KW-1133">Transmembrane helix</keyword>
<feature type="domain" description="ABC transmembrane type-1" evidence="12">
    <location>
        <begin position="277"/>
        <end position="574"/>
    </location>
</feature>
<dbReference type="GO" id="GO:0016887">
    <property type="term" value="F:ATP hydrolysis activity"/>
    <property type="evidence" value="ECO:0007669"/>
    <property type="project" value="InterPro"/>
</dbReference>
<dbReference type="InterPro" id="IPR017871">
    <property type="entry name" value="ABC_transporter-like_CS"/>
</dbReference>
<feature type="domain" description="ABC transporter" evidence="11">
    <location>
        <begin position="1302"/>
        <end position="1593"/>
    </location>
</feature>
<reference evidence="13" key="1">
    <citation type="submission" date="2021-06" db="EMBL/GenBank/DDBJ databases">
        <title>Genome Sequence of Mortierella hyaline Strain SCG-10, a Cold-Adapted, Nitrate-Reducing Fungus Isolated from Soil in Minnesota, USA.</title>
        <authorList>
            <person name="Aldossari N."/>
        </authorList>
    </citation>
    <scope>NUCLEOTIDE SEQUENCE</scope>
    <source>
        <strain evidence="13">SCG-10</strain>
    </source>
</reference>
<accession>A0A9P8BSU2</accession>
<dbReference type="InterPro" id="IPR044746">
    <property type="entry name" value="ABCC_6TM_D1"/>
</dbReference>
<feature type="transmembrane region" description="Helical" evidence="10">
    <location>
        <begin position="24"/>
        <end position="45"/>
    </location>
</feature>
<dbReference type="EMBL" id="JAHRHY010000009">
    <property type="protein sequence ID" value="KAG9066593.1"/>
    <property type="molecule type" value="Genomic_DNA"/>
</dbReference>
<keyword evidence="3 10" id="KW-0812">Transmembrane</keyword>
<dbReference type="GO" id="GO:0140359">
    <property type="term" value="F:ABC-type transporter activity"/>
    <property type="evidence" value="ECO:0007669"/>
    <property type="project" value="InterPro"/>
</dbReference>
<dbReference type="SUPFAM" id="SSF90123">
    <property type="entry name" value="ABC transporter transmembrane region"/>
    <property type="match status" value="2"/>
</dbReference>
<dbReference type="Gene3D" id="1.20.1560.10">
    <property type="entry name" value="ABC transporter type 1, transmembrane domain"/>
    <property type="match status" value="2"/>
</dbReference>
<evidence type="ECO:0000256" key="1">
    <source>
        <dbReference type="ARBA" id="ARBA00004128"/>
    </source>
</evidence>
<dbReference type="Gene3D" id="3.40.50.300">
    <property type="entry name" value="P-loop containing nucleotide triphosphate hydrolases"/>
    <property type="match status" value="2"/>
</dbReference>
<keyword evidence="8 10" id="KW-0472">Membrane</keyword>
<dbReference type="GO" id="GO:0000329">
    <property type="term" value="C:fungal-type vacuole membrane"/>
    <property type="evidence" value="ECO:0007669"/>
    <property type="project" value="UniProtKB-ARBA"/>
</dbReference>
<proteinExistence type="predicted"/>
<dbReference type="InterPro" id="IPR011527">
    <property type="entry name" value="ABC1_TM_dom"/>
</dbReference>
<dbReference type="PROSITE" id="PS50929">
    <property type="entry name" value="ABC_TM1F"/>
    <property type="match status" value="2"/>
</dbReference>
<dbReference type="FunFam" id="3.40.50.300:FF:000997">
    <property type="entry name" value="Multidrug resistance-associated protein 1"/>
    <property type="match status" value="1"/>
</dbReference>
<feature type="domain" description="ABC transporter" evidence="11">
    <location>
        <begin position="648"/>
        <end position="884"/>
    </location>
</feature>
<dbReference type="InterPro" id="IPR056227">
    <property type="entry name" value="TMD0_ABC"/>
</dbReference>
<feature type="transmembrane region" description="Helical" evidence="10">
    <location>
        <begin position="1211"/>
        <end position="1228"/>
    </location>
</feature>
<feature type="compositionally biased region" description="Acidic residues" evidence="9">
    <location>
        <begin position="930"/>
        <end position="939"/>
    </location>
</feature>
<feature type="transmembrane region" description="Helical" evidence="10">
    <location>
        <begin position="1024"/>
        <end position="1050"/>
    </location>
</feature>
<feature type="region of interest" description="Disordered" evidence="9">
    <location>
        <begin position="632"/>
        <end position="675"/>
    </location>
</feature>
<feature type="transmembrane region" description="Helical" evidence="10">
    <location>
        <begin position="65"/>
        <end position="86"/>
    </location>
</feature>
<comment type="subcellular location">
    <subcellularLocation>
        <location evidence="1">Vacuole membrane</location>
        <topology evidence="1">Multi-pass membrane protein</topology>
    </subcellularLocation>
</comment>
<dbReference type="InterPro" id="IPR027417">
    <property type="entry name" value="P-loop_NTPase"/>
</dbReference>
<dbReference type="Pfam" id="PF24357">
    <property type="entry name" value="TMD0_ABC"/>
    <property type="match status" value="1"/>
</dbReference>
<feature type="transmembrane region" description="Helical" evidence="10">
    <location>
        <begin position="322"/>
        <end position="341"/>
    </location>
</feature>
<dbReference type="FunFam" id="3.40.50.300:FF:000163">
    <property type="entry name" value="Multidrug resistance-associated protein member 4"/>
    <property type="match status" value="1"/>
</dbReference>
<dbReference type="PANTHER" id="PTHR24223:SF443">
    <property type="entry name" value="MULTIDRUG-RESISTANCE LIKE PROTEIN 1, ISOFORM I"/>
    <property type="match status" value="1"/>
</dbReference>
<feature type="transmembrane region" description="Helical" evidence="10">
    <location>
        <begin position="277"/>
        <end position="302"/>
    </location>
</feature>
<keyword evidence="6" id="KW-0067">ATP-binding</keyword>
<comment type="caution">
    <text evidence="13">The sequence shown here is derived from an EMBL/GenBank/DDBJ whole genome shotgun (WGS) entry which is preliminary data.</text>
</comment>
<feature type="transmembrane region" description="Helical" evidence="10">
    <location>
        <begin position="545"/>
        <end position="565"/>
    </location>
</feature>
<evidence type="ECO:0000313" key="14">
    <source>
        <dbReference type="Proteomes" id="UP000707451"/>
    </source>
</evidence>
<evidence type="ECO:0000256" key="10">
    <source>
        <dbReference type="SAM" id="Phobius"/>
    </source>
</evidence>
<evidence type="ECO:0000259" key="12">
    <source>
        <dbReference type="PROSITE" id="PS50929"/>
    </source>
</evidence>
<evidence type="ECO:0000256" key="2">
    <source>
        <dbReference type="ARBA" id="ARBA00022448"/>
    </source>
</evidence>
<name>A0A9P8BSU2_9FUNG</name>
<evidence type="ECO:0000313" key="13">
    <source>
        <dbReference type="EMBL" id="KAG9066593.1"/>
    </source>
</evidence>
<dbReference type="InterPro" id="IPR003593">
    <property type="entry name" value="AAA+_ATPase"/>
</dbReference>
<feature type="domain" description="ABC transmembrane type-1" evidence="12">
    <location>
        <begin position="984"/>
        <end position="1264"/>
    </location>
</feature>
<dbReference type="Pfam" id="PF00664">
    <property type="entry name" value="ABC_membrane"/>
    <property type="match status" value="2"/>
</dbReference>
<dbReference type="InterPro" id="IPR050173">
    <property type="entry name" value="ABC_transporter_C-like"/>
</dbReference>
<dbReference type="OrthoDB" id="6500128at2759"/>
<keyword evidence="2" id="KW-0813">Transport</keyword>
<dbReference type="InterPro" id="IPR003439">
    <property type="entry name" value="ABC_transporter-like_ATP-bd"/>
</dbReference>
<feature type="transmembrane region" description="Helical" evidence="10">
    <location>
        <begin position="984"/>
        <end position="1004"/>
    </location>
</feature>
<dbReference type="CDD" id="cd18603">
    <property type="entry name" value="ABC_6TM_MRP1_2_3_6_D2_like"/>
    <property type="match status" value="1"/>
</dbReference>
<dbReference type="SMART" id="SM00382">
    <property type="entry name" value="AAA"/>
    <property type="match status" value="2"/>
</dbReference>
<evidence type="ECO:0000256" key="4">
    <source>
        <dbReference type="ARBA" id="ARBA00022737"/>
    </source>
</evidence>
<feature type="transmembrane region" description="Helical" evidence="10">
    <location>
        <begin position="426"/>
        <end position="446"/>
    </location>
</feature>
<feature type="transmembrane region" description="Helical" evidence="10">
    <location>
        <begin position="1097"/>
        <end position="1116"/>
    </location>
</feature>
<sequence>MSDSYCRDPEGWGPTASSRADLTLCFESTILIGLPAAIAIVAFLYRARTLLTHQTPHGLGKTWIIYGPSQFFSLAAFIALIVRAIVLSQQSEGYAPSSMLGTSLLIVAWFLVPVLNFLEIQYEVRASHYIFAYSAVSMVAGALTTRTLDLLDQNQEDQFKCFIAFLAFNIAHFATEAWPRGGTTVQQKSQASRFEKANLFSLLTFHFLQHVVSLGYKRPLNFEDVDGLMPKTIRTEFTHAALSARWEAHVKKRLARGQRPSLIRVVFLSHGARWARAMVLSIASACMTYVAPQLLNSLLGFIESYQTVTLADGTLFRDPKPVSLGIILAFGLFFSTLAVSFMTAQYFAATSILGLEIRTALIAMIYRKSLKLSTSAKQDSTAGEISNHMSVDAERWPQATMFIPMLISVPFQIGIAIWMLYQKLGWSVFVGLGSIGAMLPIHIIMGKYFGTAKAAKLAAMDERLRLVNEVLAGIKIVKLYNWEESFKEKLTVARDKELKVLRQIGYVFSVMAILFSSTPLIVALVSFACYATVGGPGFTPGEITPQIVFVSTSLFALLSAPISMLSQVMNMTISVWVATTRIQKFLLVEEIDESTVEREDLDDAGQDEKSPVVIEIKDGVFAWCKEQPNVETDKQKKKRVKAEEKKQVQAEKQALKAGKPAPPRPQSPEDIDRSPTLSDINLQVTKGSLTAVVGRVGQGKTSLLSAMIGDMYKRQGSVRIRGQVTYAAQQAWILNATLKDNITFGQEFDQKKYDHVIYVSGLLPDIAMLPAGDQTEIGERGINLSGGQKQRVSLARAAYQDADVYLFDDPLSAVDAHVDQHLWENLIGPNGLLKDKTRVLVTHGIHHLENVDQIVVVKDKRISENGRYEELMETKGAFFQLINEYSINSRREKKNHKAGKAESSDAITEVEKTDGTQSVDGESATTQAGQEEEQEEENEKEIIAKAITTKAEEKLVAKEKMMEGNVSWNVYKCYLRAASYRNAAFAFFLLVAAQGCQIGTNIWLKHWTTIGSDSQENSPAKFLGVYAALVFTFMMLHMVVTFVVMVMAGIRASRFLHEELLNSILRLPMAFFDTTPLGRIVNRFSTDIYSTDDTLPFAFMAVLMGLLSVLGSLIVIGSGTPIFLSLVPPLAAIFSMVQVYYIASSRSLKRIDSVSRSPIYQHFSETLTGVSTIRAMNVAPRFIRDNAEKTNVSANAWFTFIMSNRWLQIRLEALGATIVLGAGLFAVLSRNSLNTSTVGLSITYALSITEELTWAIRSYSDLANQLVSVERIDEYVHKNPEAPSSLPADASLPDNWPQTGHIEFRNYSTRYRQGLELVVKDISFDVQPAEKVGIVGRTGAGKSSLTLALFRIIEAANSHWAQASNNGEEDTSSAPGADEKLTATTEKTKTAQDQFTADERNIAELERIDVEQVGGSIWIDGVDISTVGLSRLRKNLAIIPQDPTLFAGTVRENLDPFNELEDADLWEALERAHLKDQISALHGGLSFKVSQNGDNFSVGQRSLICLARALLRKTKVLILDEATAAVDVETDELIQKTIRKEFKDRTILTIAHRIKTVMDSDKILVLEKGQVEEFEAPQVLLQRPESHFYKLAEQAGEVKDACS</sequence>
<gene>
    <name evidence="13" type="ORF">KI688_012501</name>
</gene>
<keyword evidence="4" id="KW-0677">Repeat</keyword>
<feature type="transmembrane region" description="Helical" evidence="10">
    <location>
        <begin position="1122"/>
        <end position="1143"/>
    </location>
</feature>
<feature type="transmembrane region" description="Helical" evidence="10">
    <location>
        <begin position="504"/>
        <end position="533"/>
    </location>
</feature>
<evidence type="ECO:0000256" key="5">
    <source>
        <dbReference type="ARBA" id="ARBA00022741"/>
    </source>
</evidence>
<feature type="compositionally biased region" description="Basic and acidic residues" evidence="9">
    <location>
        <begin position="899"/>
        <end position="914"/>
    </location>
</feature>
<evidence type="ECO:0000256" key="8">
    <source>
        <dbReference type="ARBA" id="ARBA00023136"/>
    </source>
</evidence>
<protein>
    <submittedName>
        <fullName evidence="13">Uncharacterized protein</fullName>
    </submittedName>
</protein>
<dbReference type="PANTHER" id="PTHR24223">
    <property type="entry name" value="ATP-BINDING CASSETTE SUB-FAMILY C"/>
    <property type="match status" value="1"/>
</dbReference>
<dbReference type="FunFam" id="1.20.1560.10:FF:000001">
    <property type="entry name" value="ATP-binding cassette subfamily C member 1"/>
    <property type="match status" value="1"/>
</dbReference>
<feature type="transmembrane region" description="Helical" evidence="10">
    <location>
        <begin position="399"/>
        <end position="420"/>
    </location>
</feature>
<dbReference type="Pfam" id="PF00005">
    <property type="entry name" value="ABC_tran"/>
    <property type="match status" value="3"/>
</dbReference>
<evidence type="ECO:0000256" key="9">
    <source>
        <dbReference type="SAM" id="MobiDB-lite"/>
    </source>
</evidence>